<evidence type="ECO:0000313" key="2">
    <source>
        <dbReference type="Proteomes" id="UP000662821"/>
    </source>
</evidence>
<gene>
    <name evidence="1" type="ORF">J3P46_08750</name>
</gene>
<dbReference type="RefSeq" id="WP_151093394.1">
    <property type="nucleotide sequence ID" value="NZ_CP071520.1"/>
</dbReference>
<accession>A0AAJ4T6W9</accession>
<protein>
    <submittedName>
        <fullName evidence="1">Uncharacterized protein</fullName>
    </submittedName>
</protein>
<dbReference type="EMBL" id="CP071520">
    <property type="protein sequence ID" value="QSX97983.1"/>
    <property type="molecule type" value="Genomic_DNA"/>
</dbReference>
<dbReference type="AlphaFoldDB" id="A0AAJ4T6W9"/>
<evidence type="ECO:0000313" key="1">
    <source>
        <dbReference type="EMBL" id="QSX97983.1"/>
    </source>
</evidence>
<sequence>MSTFVQIVNDSDELVISDRGITYGYIGRAQLSGVAQAGGGTITKTPGQSVYTIDWAGDIVVALPVKANGTTALRNISKSGNTWTINVHKGNGAFDANGFDIQEATEVYVFGAPVLVPGFTAALYSDDTSVCADLTRQPLTYRARISIAAGSLSWGMPAGVTIPAIVGTPMDYNVTSVRDGAFYIIRNQGRGWQLVAGTVQRNIFQNRWRREDGGASAVDTIRQISAILIDASGLA</sequence>
<proteinExistence type="predicted"/>
<reference evidence="1 2" key="1">
    <citation type="submission" date="2021-03" db="EMBL/GenBank/DDBJ databases">
        <title>Draft genome sequence of Janthinobacterium sp. strain PLB02 isolated from infected primmorphs (Lubomirskia baicalensis).</title>
        <authorList>
            <person name="Chernogor L.I."/>
            <person name="Belikov S.I."/>
            <person name="Petrushin I.S."/>
        </authorList>
    </citation>
    <scope>NUCLEOTIDE SEQUENCE [LARGE SCALE GENOMIC DNA]</scope>
    <source>
        <strain evidence="1 2">PLB02</strain>
    </source>
</reference>
<name>A0AAJ4T6W9_9BURK</name>
<dbReference type="Proteomes" id="UP000662821">
    <property type="component" value="Chromosome"/>
</dbReference>
<organism evidence="1 2">
    <name type="scientific">Janthinobacterium lividum</name>
    <dbReference type="NCBI Taxonomy" id="29581"/>
    <lineage>
        <taxon>Bacteria</taxon>
        <taxon>Pseudomonadati</taxon>
        <taxon>Pseudomonadota</taxon>
        <taxon>Betaproteobacteria</taxon>
        <taxon>Burkholderiales</taxon>
        <taxon>Oxalobacteraceae</taxon>
        <taxon>Janthinobacterium</taxon>
    </lineage>
</organism>